<dbReference type="InterPro" id="IPR027417">
    <property type="entry name" value="P-loop_NTPase"/>
</dbReference>
<dbReference type="InterPro" id="IPR006083">
    <property type="entry name" value="PRK/URK"/>
</dbReference>
<dbReference type="Gene3D" id="3.40.50.300">
    <property type="entry name" value="P-loop containing nucleotide triphosphate hydrolases"/>
    <property type="match status" value="1"/>
</dbReference>
<evidence type="ECO:0000259" key="1">
    <source>
        <dbReference type="Pfam" id="PF00485"/>
    </source>
</evidence>
<keyword evidence="3" id="KW-1185">Reference proteome</keyword>
<name>A0A3S5AY45_9PLAT</name>
<reference evidence="2" key="1">
    <citation type="submission" date="2018-11" db="EMBL/GenBank/DDBJ databases">
        <authorList>
            <consortium name="Pathogen Informatics"/>
        </authorList>
    </citation>
    <scope>NUCLEOTIDE SEQUENCE</scope>
</reference>
<dbReference type="AlphaFoldDB" id="A0A3S5AY45"/>
<dbReference type="GO" id="GO:0016301">
    <property type="term" value="F:kinase activity"/>
    <property type="evidence" value="ECO:0007669"/>
    <property type="project" value="InterPro"/>
</dbReference>
<organism evidence="2 3">
    <name type="scientific">Protopolystoma xenopodis</name>
    <dbReference type="NCBI Taxonomy" id="117903"/>
    <lineage>
        <taxon>Eukaryota</taxon>
        <taxon>Metazoa</taxon>
        <taxon>Spiralia</taxon>
        <taxon>Lophotrochozoa</taxon>
        <taxon>Platyhelminthes</taxon>
        <taxon>Monogenea</taxon>
        <taxon>Polyopisthocotylea</taxon>
        <taxon>Polystomatidea</taxon>
        <taxon>Polystomatidae</taxon>
        <taxon>Protopolystoma</taxon>
    </lineage>
</organism>
<evidence type="ECO:0000313" key="2">
    <source>
        <dbReference type="EMBL" id="VEL28249.1"/>
    </source>
</evidence>
<dbReference type="PANTHER" id="PTHR10285">
    <property type="entry name" value="URIDINE KINASE"/>
    <property type="match status" value="1"/>
</dbReference>
<protein>
    <recommendedName>
        <fullName evidence="1">Phosphoribulokinase/uridine kinase domain-containing protein</fullName>
    </recommendedName>
</protein>
<dbReference type="SUPFAM" id="SSF52540">
    <property type="entry name" value="P-loop containing nucleoside triphosphate hydrolases"/>
    <property type="match status" value="1"/>
</dbReference>
<dbReference type="EMBL" id="CAAALY010093544">
    <property type="protein sequence ID" value="VEL28249.1"/>
    <property type="molecule type" value="Genomic_DNA"/>
</dbReference>
<dbReference type="PRINTS" id="PR00988">
    <property type="entry name" value="URIDINKINASE"/>
</dbReference>
<accession>A0A3S5AY45</accession>
<dbReference type="OrthoDB" id="10257085at2759"/>
<dbReference type="Proteomes" id="UP000784294">
    <property type="component" value="Unassembled WGS sequence"/>
</dbReference>
<dbReference type="Pfam" id="PF00485">
    <property type="entry name" value="PRK"/>
    <property type="match status" value="1"/>
</dbReference>
<gene>
    <name evidence="2" type="ORF">PXEA_LOCUS21689</name>
</gene>
<sequence>MDLKVFVDTDADERLARRLRRDIAERGRDLKDILEQYNRFVKPAYNQFIAPSMAQADIIIPRGELFDPPHSIKLIFSFFSVKLMLSST</sequence>
<proteinExistence type="predicted"/>
<dbReference type="GO" id="GO:0005524">
    <property type="term" value="F:ATP binding"/>
    <property type="evidence" value="ECO:0007669"/>
    <property type="project" value="InterPro"/>
</dbReference>
<feature type="domain" description="Phosphoribulokinase/uridine kinase" evidence="1">
    <location>
        <begin position="1"/>
        <end position="64"/>
    </location>
</feature>
<comment type="caution">
    <text evidence="2">The sequence shown here is derived from an EMBL/GenBank/DDBJ whole genome shotgun (WGS) entry which is preliminary data.</text>
</comment>
<evidence type="ECO:0000313" key="3">
    <source>
        <dbReference type="Proteomes" id="UP000784294"/>
    </source>
</evidence>